<dbReference type="InterPro" id="IPR045121">
    <property type="entry name" value="CoAse"/>
</dbReference>
<organism evidence="8 9">
    <name type="scientific">Flavobacterium rivuli WB 3.3-2 = DSM 21788</name>
    <dbReference type="NCBI Taxonomy" id="1121895"/>
    <lineage>
        <taxon>Bacteria</taxon>
        <taxon>Pseudomonadati</taxon>
        <taxon>Bacteroidota</taxon>
        <taxon>Flavobacteriia</taxon>
        <taxon>Flavobacteriales</taxon>
        <taxon>Flavobacteriaceae</taxon>
        <taxon>Flavobacterium</taxon>
    </lineage>
</organism>
<evidence type="ECO:0000256" key="3">
    <source>
        <dbReference type="ARBA" id="ARBA00022723"/>
    </source>
</evidence>
<protein>
    <submittedName>
        <fullName evidence="8">NUDIX hydrolase</fullName>
    </submittedName>
</protein>
<dbReference type="GO" id="GO:0010945">
    <property type="term" value="F:coenzyme A diphosphatase activity"/>
    <property type="evidence" value="ECO:0007669"/>
    <property type="project" value="InterPro"/>
</dbReference>
<dbReference type="PANTHER" id="PTHR12992">
    <property type="entry name" value="NUDIX HYDROLASE"/>
    <property type="match status" value="1"/>
</dbReference>
<keyword evidence="5" id="KW-0460">Magnesium</keyword>
<evidence type="ECO:0000259" key="7">
    <source>
        <dbReference type="PROSITE" id="PS51462"/>
    </source>
</evidence>
<evidence type="ECO:0000256" key="5">
    <source>
        <dbReference type="ARBA" id="ARBA00022842"/>
    </source>
</evidence>
<dbReference type="OrthoDB" id="9802805at2"/>
<evidence type="ECO:0000313" key="9">
    <source>
        <dbReference type="Proteomes" id="UP000030152"/>
    </source>
</evidence>
<dbReference type="Pfam" id="PF00293">
    <property type="entry name" value="NUDIX"/>
    <property type="match status" value="1"/>
</dbReference>
<evidence type="ECO:0000256" key="4">
    <source>
        <dbReference type="ARBA" id="ARBA00022801"/>
    </source>
</evidence>
<dbReference type="Proteomes" id="UP000030152">
    <property type="component" value="Unassembled WGS sequence"/>
</dbReference>
<evidence type="ECO:0000256" key="2">
    <source>
        <dbReference type="ARBA" id="ARBA00001946"/>
    </source>
</evidence>
<evidence type="ECO:0000256" key="1">
    <source>
        <dbReference type="ARBA" id="ARBA00001936"/>
    </source>
</evidence>
<dbReference type="AlphaFoldDB" id="A0A0A2M1Z8"/>
<dbReference type="eggNOG" id="COG0494">
    <property type="taxonomic scope" value="Bacteria"/>
</dbReference>
<name>A0A0A2M1Z8_9FLAO</name>
<comment type="caution">
    <text evidence="8">The sequence shown here is derived from an EMBL/GenBank/DDBJ whole genome shotgun (WGS) entry which is preliminary data.</text>
</comment>
<proteinExistence type="predicted"/>
<comment type="cofactor">
    <cofactor evidence="2">
        <name>Mg(2+)</name>
        <dbReference type="ChEBI" id="CHEBI:18420"/>
    </cofactor>
</comment>
<keyword evidence="9" id="KW-1185">Reference proteome</keyword>
<dbReference type="PROSITE" id="PS51462">
    <property type="entry name" value="NUDIX"/>
    <property type="match status" value="1"/>
</dbReference>
<dbReference type="EMBL" id="JRLX01000009">
    <property type="protein sequence ID" value="KGO86642.1"/>
    <property type="molecule type" value="Genomic_DNA"/>
</dbReference>
<keyword evidence="6" id="KW-0464">Manganese</keyword>
<dbReference type="GO" id="GO:0046872">
    <property type="term" value="F:metal ion binding"/>
    <property type="evidence" value="ECO:0007669"/>
    <property type="project" value="UniProtKB-KW"/>
</dbReference>
<dbReference type="InterPro" id="IPR000086">
    <property type="entry name" value="NUDIX_hydrolase_dom"/>
</dbReference>
<sequence length="214" mass="24143">MKSFSSFIEKLSKNIRGPLPDEETHLPLEAFSAKYLDLKPNKQTRKSAVLILLYPSANEIYFPLIVRSLYDGFHSGEIGFPGGRYKLTDEDLIQTALREANEEIGLKTGDVKILGTLTEIFIGPSNFFVLPVVGYLPYRPEFLPDDREVEDVLEVRLDYFLQPNSISSSVINIPGDIVRTPHYTLQDHKIWGATAKMINELLAVLSRDSNVSKI</sequence>
<dbReference type="InterPro" id="IPR015797">
    <property type="entry name" value="NUDIX_hydrolase-like_dom_sf"/>
</dbReference>
<evidence type="ECO:0000256" key="6">
    <source>
        <dbReference type="ARBA" id="ARBA00023211"/>
    </source>
</evidence>
<keyword evidence="3" id="KW-0479">Metal-binding</keyword>
<gene>
    <name evidence="8" type="ORF">Q765_10515</name>
</gene>
<dbReference type="RefSeq" id="WP_020214129.1">
    <property type="nucleotide sequence ID" value="NZ_JRLX01000009.1"/>
</dbReference>
<comment type="cofactor">
    <cofactor evidence="1">
        <name>Mn(2+)</name>
        <dbReference type="ChEBI" id="CHEBI:29035"/>
    </cofactor>
</comment>
<dbReference type="SUPFAM" id="SSF55811">
    <property type="entry name" value="Nudix"/>
    <property type="match status" value="1"/>
</dbReference>
<dbReference type="STRING" id="1121895.GCA_000378485_02964"/>
<dbReference type="CDD" id="cd03426">
    <property type="entry name" value="NUDIX_CoAse_Nudt7"/>
    <property type="match status" value="1"/>
</dbReference>
<evidence type="ECO:0000313" key="8">
    <source>
        <dbReference type="EMBL" id="KGO86642.1"/>
    </source>
</evidence>
<feature type="domain" description="Nudix hydrolase" evidence="7">
    <location>
        <begin position="44"/>
        <end position="178"/>
    </location>
</feature>
<dbReference type="Gene3D" id="3.90.79.10">
    <property type="entry name" value="Nucleoside Triphosphate Pyrophosphohydrolase"/>
    <property type="match status" value="1"/>
</dbReference>
<dbReference type="PANTHER" id="PTHR12992:SF11">
    <property type="entry name" value="MITOCHONDRIAL COENZYME A DIPHOSPHATASE NUDT8"/>
    <property type="match status" value="1"/>
</dbReference>
<reference evidence="8 9" key="1">
    <citation type="submission" date="2013-09" db="EMBL/GenBank/DDBJ databases">
        <authorList>
            <person name="Zeng Z."/>
            <person name="Chen C."/>
        </authorList>
    </citation>
    <scope>NUCLEOTIDE SEQUENCE [LARGE SCALE GENOMIC DNA]</scope>
    <source>
        <strain evidence="8 9">WB 3.3-2</strain>
    </source>
</reference>
<accession>A0A0A2M1Z8</accession>
<keyword evidence="4 8" id="KW-0378">Hydrolase</keyword>